<gene>
    <name evidence="2" type="ORF">BSL78_16558</name>
</gene>
<comment type="caution">
    <text evidence="2">The sequence shown here is derived from an EMBL/GenBank/DDBJ whole genome shotgun (WGS) entry which is preliminary data.</text>
</comment>
<keyword evidence="3" id="KW-1185">Reference proteome</keyword>
<sequence>MSNDSEKVYRRKLDKWKARSNRILTKAYNLNRTYDNNLETVLKDLERSRDISIREAQEKIWNVSNTQCPRPRLPRQTDMPSYLAHPKVVTLPTPAELGSLLPKKIVKAKPEARKQYTRMSTRKLSSMKCDQIKVVHYRQLINDIDESVKVTTQREGLDGDDEINPTAGATHDNETAISGGLEDMPMGLKRRNRNVTTDDSPEPRRGSTSQLVPRPTSCPTKQRKTVTPKKRPKTGRQRDSEPVPSGKVWKTNYLQMYHIQAEKHKRRMSRGNQVPFNYHEIKLTRMIQVATQSQPMMLRQEQGSP</sequence>
<organism evidence="2 3">
    <name type="scientific">Stichopus japonicus</name>
    <name type="common">Sea cucumber</name>
    <dbReference type="NCBI Taxonomy" id="307972"/>
    <lineage>
        <taxon>Eukaryota</taxon>
        <taxon>Metazoa</taxon>
        <taxon>Echinodermata</taxon>
        <taxon>Eleutherozoa</taxon>
        <taxon>Echinozoa</taxon>
        <taxon>Holothuroidea</taxon>
        <taxon>Aspidochirotacea</taxon>
        <taxon>Aspidochirotida</taxon>
        <taxon>Stichopodidae</taxon>
        <taxon>Apostichopus</taxon>
    </lineage>
</organism>
<feature type="region of interest" description="Disordered" evidence="1">
    <location>
        <begin position="152"/>
        <end position="247"/>
    </location>
</feature>
<dbReference type="AlphaFoldDB" id="A0A2G8KF36"/>
<evidence type="ECO:0000256" key="1">
    <source>
        <dbReference type="SAM" id="MobiDB-lite"/>
    </source>
</evidence>
<evidence type="ECO:0000313" key="2">
    <source>
        <dbReference type="EMBL" id="PIK46580.1"/>
    </source>
</evidence>
<dbReference type="Proteomes" id="UP000230750">
    <property type="component" value="Unassembled WGS sequence"/>
</dbReference>
<reference evidence="2 3" key="1">
    <citation type="journal article" date="2017" name="PLoS Biol.">
        <title>The sea cucumber genome provides insights into morphological evolution and visceral regeneration.</title>
        <authorList>
            <person name="Zhang X."/>
            <person name="Sun L."/>
            <person name="Yuan J."/>
            <person name="Sun Y."/>
            <person name="Gao Y."/>
            <person name="Zhang L."/>
            <person name="Li S."/>
            <person name="Dai H."/>
            <person name="Hamel J.F."/>
            <person name="Liu C."/>
            <person name="Yu Y."/>
            <person name="Liu S."/>
            <person name="Lin W."/>
            <person name="Guo K."/>
            <person name="Jin S."/>
            <person name="Xu P."/>
            <person name="Storey K.B."/>
            <person name="Huan P."/>
            <person name="Zhang T."/>
            <person name="Zhou Y."/>
            <person name="Zhang J."/>
            <person name="Lin C."/>
            <person name="Li X."/>
            <person name="Xing L."/>
            <person name="Huo D."/>
            <person name="Sun M."/>
            <person name="Wang L."/>
            <person name="Mercier A."/>
            <person name="Li F."/>
            <person name="Yang H."/>
            <person name="Xiang J."/>
        </authorList>
    </citation>
    <scope>NUCLEOTIDE SEQUENCE [LARGE SCALE GENOMIC DNA]</scope>
    <source>
        <strain evidence="2">Shaxun</strain>
        <tissue evidence="2">Muscle</tissue>
    </source>
</reference>
<feature type="compositionally biased region" description="Basic residues" evidence="1">
    <location>
        <begin position="221"/>
        <end position="235"/>
    </location>
</feature>
<name>A0A2G8KF36_STIJA</name>
<dbReference type="EMBL" id="MRZV01000635">
    <property type="protein sequence ID" value="PIK46580.1"/>
    <property type="molecule type" value="Genomic_DNA"/>
</dbReference>
<dbReference type="OrthoDB" id="10043991at2759"/>
<accession>A0A2G8KF36</accession>
<protein>
    <submittedName>
        <fullName evidence="2">Uncharacterized protein</fullName>
    </submittedName>
</protein>
<evidence type="ECO:0000313" key="3">
    <source>
        <dbReference type="Proteomes" id="UP000230750"/>
    </source>
</evidence>
<proteinExistence type="predicted"/>